<protein>
    <submittedName>
        <fullName evidence="1">Uncharacterized protein</fullName>
    </submittedName>
</protein>
<evidence type="ECO:0000313" key="2">
    <source>
        <dbReference type="Proteomes" id="UP001172386"/>
    </source>
</evidence>
<dbReference type="EMBL" id="JAPDRQ010000015">
    <property type="protein sequence ID" value="KAJ9662461.1"/>
    <property type="molecule type" value="Genomic_DNA"/>
</dbReference>
<sequence>MPVLETAALVIGIINAIFGGYNVFNNLWQRIKRIFGSKSRLKQQPAAMIEMHLRPLLDSDYGLRRDTEAYYRAAGYLGNGGNAARVMAAPYSQSNAGYTYSSSGVMGSGFWDV</sequence>
<accession>A0ACC3AH91</accession>
<reference evidence="1" key="1">
    <citation type="submission" date="2022-10" db="EMBL/GenBank/DDBJ databases">
        <title>Culturing micro-colonial fungi from biological soil crusts in the Mojave desert and describing Neophaeococcomyces mojavensis, and introducing the new genera and species Taxawa tesnikishii.</title>
        <authorList>
            <person name="Kurbessoian T."/>
            <person name="Stajich J.E."/>
        </authorList>
    </citation>
    <scope>NUCLEOTIDE SEQUENCE</scope>
    <source>
        <strain evidence="1">JES_112</strain>
    </source>
</reference>
<name>A0ACC3AH91_9EURO</name>
<comment type="caution">
    <text evidence="1">The sequence shown here is derived from an EMBL/GenBank/DDBJ whole genome shotgun (WGS) entry which is preliminary data.</text>
</comment>
<keyword evidence="2" id="KW-1185">Reference proteome</keyword>
<organism evidence="1 2">
    <name type="scientific">Neophaeococcomyces mojaviensis</name>
    <dbReference type="NCBI Taxonomy" id="3383035"/>
    <lineage>
        <taxon>Eukaryota</taxon>
        <taxon>Fungi</taxon>
        <taxon>Dikarya</taxon>
        <taxon>Ascomycota</taxon>
        <taxon>Pezizomycotina</taxon>
        <taxon>Eurotiomycetes</taxon>
        <taxon>Chaetothyriomycetidae</taxon>
        <taxon>Chaetothyriales</taxon>
        <taxon>Chaetothyriales incertae sedis</taxon>
        <taxon>Neophaeococcomyces</taxon>
    </lineage>
</organism>
<proteinExistence type="predicted"/>
<dbReference type="Proteomes" id="UP001172386">
    <property type="component" value="Unassembled WGS sequence"/>
</dbReference>
<gene>
    <name evidence="1" type="ORF">H2198_001350</name>
</gene>
<evidence type="ECO:0000313" key="1">
    <source>
        <dbReference type="EMBL" id="KAJ9662461.1"/>
    </source>
</evidence>